<dbReference type="AlphaFoldDB" id="A0A932MQI7"/>
<dbReference type="InterPro" id="IPR037682">
    <property type="entry name" value="TonB_C"/>
</dbReference>
<feature type="region of interest" description="Disordered" evidence="1">
    <location>
        <begin position="76"/>
        <end position="125"/>
    </location>
</feature>
<evidence type="ECO:0000256" key="1">
    <source>
        <dbReference type="SAM" id="MobiDB-lite"/>
    </source>
</evidence>
<organism evidence="3 4">
    <name type="scientific">Tectimicrobiota bacterium</name>
    <dbReference type="NCBI Taxonomy" id="2528274"/>
    <lineage>
        <taxon>Bacteria</taxon>
        <taxon>Pseudomonadati</taxon>
        <taxon>Nitrospinota/Tectimicrobiota group</taxon>
        <taxon>Candidatus Tectimicrobiota</taxon>
    </lineage>
</organism>
<comment type="caution">
    <text evidence="3">The sequence shown here is derived from an EMBL/GenBank/DDBJ whole genome shotgun (WGS) entry which is preliminary data.</text>
</comment>
<proteinExistence type="predicted"/>
<feature type="region of interest" description="Disordered" evidence="1">
    <location>
        <begin position="138"/>
        <end position="161"/>
    </location>
</feature>
<dbReference type="GO" id="GO:0055085">
    <property type="term" value="P:transmembrane transport"/>
    <property type="evidence" value="ECO:0007669"/>
    <property type="project" value="InterPro"/>
</dbReference>
<dbReference type="EMBL" id="JACPUR010000024">
    <property type="protein sequence ID" value="MBI3128126.1"/>
    <property type="molecule type" value="Genomic_DNA"/>
</dbReference>
<name>A0A932MQI7_UNCTE</name>
<gene>
    <name evidence="3" type="ORF">HYZ11_11025</name>
</gene>
<dbReference type="Proteomes" id="UP000782312">
    <property type="component" value="Unassembled WGS sequence"/>
</dbReference>
<accession>A0A932MQI7</accession>
<dbReference type="SUPFAM" id="SSF74653">
    <property type="entry name" value="TolA/TonB C-terminal domain"/>
    <property type="match status" value="1"/>
</dbReference>
<evidence type="ECO:0000313" key="4">
    <source>
        <dbReference type="Proteomes" id="UP000782312"/>
    </source>
</evidence>
<dbReference type="Pfam" id="PF03544">
    <property type="entry name" value="TonB_C"/>
    <property type="match status" value="1"/>
</dbReference>
<evidence type="ECO:0000313" key="3">
    <source>
        <dbReference type="EMBL" id="MBI3128126.1"/>
    </source>
</evidence>
<feature type="compositionally biased region" description="Basic and acidic residues" evidence="1">
    <location>
        <begin position="148"/>
        <end position="161"/>
    </location>
</feature>
<feature type="domain" description="TonB C-terminal" evidence="2">
    <location>
        <begin position="202"/>
        <end position="271"/>
    </location>
</feature>
<sequence length="273" mass="29827">MSLSLLYSLLASLLLHAFLLVFGPAVGPLEVEPPPAVEVELVRRQVPIPEALQLKPLPPVPLPEPLDLGRLLSEDRAKTGLPDPSLETPLSTRPPGEPPESKPSGPPKLEMPRIAPPPDPLAMRPPAAGEVLEDVLQGAPRPAPSKPAGEHRPPASEKEEAARIEEEIARLLPMIERQEAARPPIRGPAASRRVVFQPPPPQVAGLDETADIILRFWVLPDGTVGRVIPIRKGSARLEGIATTHLKRWRFTPLPSHEAPREEWGIVAFRFRVR</sequence>
<evidence type="ECO:0000259" key="2">
    <source>
        <dbReference type="Pfam" id="PF03544"/>
    </source>
</evidence>
<reference evidence="3" key="1">
    <citation type="submission" date="2020-07" db="EMBL/GenBank/DDBJ databases">
        <title>Huge and variable diversity of episymbiotic CPR bacteria and DPANN archaea in groundwater ecosystems.</title>
        <authorList>
            <person name="He C.Y."/>
            <person name="Keren R."/>
            <person name="Whittaker M."/>
            <person name="Farag I.F."/>
            <person name="Doudna J."/>
            <person name="Cate J.H.D."/>
            <person name="Banfield J.F."/>
        </authorList>
    </citation>
    <scope>NUCLEOTIDE SEQUENCE</scope>
    <source>
        <strain evidence="3">NC_groundwater_763_Ag_S-0.2um_68_21</strain>
    </source>
</reference>
<protein>
    <recommendedName>
        <fullName evidence="2">TonB C-terminal domain-containing protein</fullName>
    </recommendedName>
</protein>